<dbReference type="Proteomes" id="UP000264353">
    <property type="component" value="Chromosome A5"/>
</dbReference>
<proteinExistence type="predicted"/>
<organism evidence="1 2">
    <name type="scientific">Brassica campestris</name>
    <name type="common">Field mustard</name>
    <dbReference type="NCBI Taxonomy" id="3711"/>
    <lineage>
        <taxon>Eukaryota</taxon>
        <taxon>Viridiplantae</taxon>
        <taxon>Streptophyta</taxon>
        <taxon>Embryophyta</taxon>
        <taxon>Tracheophyta</taxon>
        <taxon>Spermatophyta</taxon>
        <taxon>Magnoliopsida</taxon>
        <taxon>eudicotyledons</taxon>
        <taxon>Gunneridae</taxon>
        <taxon>Pentapetalae</taxon>
        <taxon>rosids</taxon>
        <taxon>malvids</taxon>
        <taxon>Brassicales</taxon>
        <taxon>Brassicaceae</taxon>
        <taxon>Brassiceae</taxon>
        <taxon>Brassica</taxon>
    </lineage>
</organism>
<evidence type="ECO:0000313" key="2">
    <source>
        <dbReference type="Proteomes" id="UP000264353"/>
    </source>
</evidence>
<dbReference type="AlphaFoldDB" id="A0A397Z8B2"/>
<evidence type="ECO:0000313" key="1">
    <source>
        <dbReference type="EMBL" id="RID61691.1"/>
    </source>
</evidence>
<sequence>MLYTKARKEEADCRGEDEIIITLRTKFFKGGVMISLVIWLSRTKLRSQIKFEAFMQVTRVFCDGNESICIENFIKQQNFLIFSLLF</sequence>
<protein>
    <submittedName>
        <fullName evidence="1">Uncharacterized protein</fullName>
    </submittedName>
</protein>
<name>A0A397Z8B2_BRACM</name>
<reference evidence="1 2" key="1">
    <citation type="submission" date="2018-06" db="EMBL/GenBank/DDBJ databases">
        <title>WGS assembly of Brassica rapa FPsc.</title>
        <authorList>
            <person name="Bowman J."/>
            <person name="Kohchi T."/>
            <person name="Yamato K."/>
            <person name="Jenkins J."/>
            <person name="Shu S."/>
            <person name="Ishizaki K."/>
            <person name="Yamaoka S."/>
            <person name="Nishihama R."/>
            <person name="Nakamura Y."/>
            <person name="Berger F."/>
            <person name="Adam C."/>
            <person name="Aki S."/>
            <person name="Althoff F."/>
            <person name="Araki T."/>
            <person name="Arteaga-Vazquez M."/>
            <person name="Balasubrmanian S."/>
            <person name="Bauer D."/>
            <person name="Boehm C."/>
            <person name="Briginshaw L."/>
            <person name="Caballero-Perez J."/>
            <person name="Catarino B."/>
            <person name="Chen F."/>
            <person name="Chiyoda S."/>
            <person name="Chovatia M."/>
            <person name="Davies K."/>
            <person name="Delmans M."/>
            <person name="Demura T."/>
            <person name="Dierschke T."/>
            <person name="Dolan L."/>
            <person name="Dorantes-Acosta A."/>
            <person name="Eklund D."/>
            <person name="Florent S."/>
            <person name="Flores-Sandoval E."/>
            <person name="Fujiyama A."/>
            <person name="Fukuzawa H."/>
            <person name="Galik B."/>
            <person name="Grimanelli D."/>
            <person name="Grimwood J."/>
            <person name="Grossniklaus U."/>
            <person name="Hamada T."/>
            <person name="Haseloff J."/>
            <person name="Hetherington A."/>
            <person name="Higo A."/>
            <person name="Hirakawa Y."/>
            <person name="Hundley H."/>
            <person name="Ikeda Y."/>
            <person name="Inoue K."/>
            <person name="Inoue S."/>
            <person name="Ishida S."/>
            <person name="Jia Q."/>
            <person name="Kakita M."/>
            <person name="Kanazawa T."/>
            <person name="Kawai Y."/>
            <person name="Kawashima T."/>
            <person name="Kennedy M."/>
            <person name="Kinose K."/>
            <person name="Kinoshita T."/>
            <person name="Kohara Y."/>
            <person name="Koide E."/>
            <person name="Komatsu K."/>
            <person name="Kopischke S."/>
            <person name="Kubo M."/>
            <person name="Kyozuka J."/>
            <person name="Lagercrantz U."/>
            <person name="Lin S."/>
            <person name="Lindquist E."/>
            <person name="Lipzen A."/>
            <person name="Lu C."/>
            <person name="Luna E."/>
            <person name="Martienssen R."/>
            <person name="Minamino N."/>
            <person name="Mizutani M."/>
            <person name="Mizutani M."/>
            <person name="Mochizuki N."/>
            <person name="Monte I."/>
            <person name="Mosher R."/>
            <person name="Nagasaki H."/>
            <person name="Nakagami H."/>
            <person name="Naramoto S."/>
            <person name="Nishitani K."/>
            <person name="Ohtani M."/>
            <person name="Okamoto T."/>
            <person name="Okumura M."/>
            <person name="Phillips J."/>
            <person name="Pollak B."/>
            <person name="Reinders A."/>
            <person name="Roevekamp M."/>
            <person name="Sano R."/>
            <person name="Sawa S."/>
            <person name="Schmid M."/>
            <person name="Shirakawa M."/>
            <person name="Solano R."/>
            <person name="Spunde A."/>
            <person name="Suetsugu N."/>
            <person name="Sugano S."/>
            <person name="Sugiyama A."/>
            <person name="Sun R."/>
            <person name="Suzuki Y."/>
            <person name="Takenaka M."/>
            <person name="Takezawa D."/>
            <person name="Tomogane H."/>
            <person name="Tsuzuki M."/>
            <person name="Ueda T."/>
            <person name="Umeda M."/>
            <person name="Ward J."/>
            <person name="Watanabe Y."/>
            <person name="Yazaki K."/>
            <person name="Yokoyama R."/>
            <person name="Yoshitake Y."/>
            <person name="Yotsui I."/>
            <person name="Zachgo S."/>
            <person name="Schmutz J."/>
        </authorList>
    </citation>
    <scope>NUCLEOTIDE SEQUENCE [LARGE SCALE GENOMIC DNA]</scope>
    <source>
        <strain evidence="2">cv. B-3</strain>
    </source>
</reference>
<accession>A0A397Z8B2</accession>
<dbReference type="EMBL" id="CM010632">
    <property type="protein sequence ID" value="RID61691.1"/>
    <property type="molecule type" value="Genomic_DNA"/>
</dbReference>
<gene>
    <name evidence="1" type="ORF">BRARA_E00822</name>
</gene>